<reference evidence="2 3" key="1">
    <citation type="submission" date="2021-04" db="EMBL/GenBank/DDBJ databases">
        <title>Whole genome sequence of Jiella sp. KSK16Y-1.</title>
        <authorList>
            <person name="Tuo L."/>
        </authorList>
    </citation>
    <scope>NUCLEOTIDE SEQUENCE [LARGE SCALE GENOMIC DNA]</scope>
    <source>
        <strain evidence="2 3">KSK16Y-1</strain>
    </source>
</reference>
<accession>A0ABS4BM12</accession>
<dbReference type="Pfam" id="PF09346">
    <property type="entry name" value="SMI1_KNR4"/>
    <property type="match status" value="1"/>
</dbReference>
<evidence type="ECO:0000259" key="1">
    <source>
        <dbReference type="SMART" id="SM00860"/>
    </source>
</evidence>
<name>A0ABS4BM12_9HYPH</name>
<dbReference type="InterPro" id="IPR018958">
    <property type="entry name" value="Knr4/Smi1-like_dom"/>
</dbReference>
<proteinExistence type="predicted"/>
<dbReference type="RefSeq" id="WP_209596860.1">
    <property type="nucleotide sequence ID" value="NZ_JAGJCF010000020.1"/>
</dbReference>
<evidence type="ECO:0000313" key="3">
    <source>
        <dbReference type="Proteomes" id="UP000678276"/>
    </source>
</evidence>
<dbReference type="SUPFAM" id="SSF160631">
    <property type="entry name" value="SMI1/KNR4-like"/>
    <property type="match status" value="1"/>
</dbReference>
<evidence type="ECO:0000313" key="2">
    <source>
        <dbReference type="EMBL" id="MBP0617768.1"/>
    </source>
</evidence>
<dbReference type="SMART" id="SM00860">
    <property type="entry name" value="SMI1_KNR4"/>
    <property type="match status" value="1"/>
</dbReference>
<protein>
    <submittedName>
        <fullName evidence="2">SMI1/KNR4 family protein</fullName>
    </submittedName>
</protein>
<dbReference type="InterPro" id="IPR037883">
    <property type="entry name" value="Knr4/Smi1-like_sf"/>
</dbReference>
<dbReference type="Proteomes" id="UP000678276">
    <property type="component" value="Unassembled WGS sequence"/>
</dbReference>
<feature type="domain" description="Knr4/Smi1-like" evidence="1">
    <location>
        <begin position="27"/>
        <end position="175"/>
    </location>
</feature>
<keyword evidence="3" id="KW-1185">Reference proteome</keyword>
<dbReference type="Gene3D" id="3.40.1580.10">
    <property type="entry name" value="SMI1/KNR4-like"/>
    <property type="match status" value="1"/>
</dbReference>
<organism evidence="2 3">
    <name type="scientific">Jiella mangrovi</name>
    <dbReference type="NCBI Taxonomy" id="2821407"/>
    <lineage>
        <taxon>Bacteria</taxon>
        <taxon>Pseudomonadati</taxon>
        <taxon>Pseudomonadota</taxon>
        <taxon>Alphaproteobacteria</taxon>
        <taxon>Hyphomicrobiales</taxon>
        <taxon>Aurantimonadaceae</taxon>
        <taxon>Jiella</taxon>
    </lineage>
</organism>
<dbReference type="EMBL" id="JAGJCF010000020">
    <property type="protein sequence ID" value="MBP0617768.1"/>
    <property type="molecule type" value="Genomic_DNA"/>
</dbReference>
<sequence>MDLKSINPYVYAMWDEYRTLGPDYYQETSPKTLAEIEAEAGAKLPEDYKEFALEYSCFDAIPRAGTDLFYCAFPNQAMIMYTSCLTPHGASILQSMRSLRRPHPVEPDVTLRLPDGVVPFNAGRGHSTIMLDLRPATHGQVLFLDEIKVQNFGTPGYDWDNVGWVAKTYTDFLRGLGTEEELVARYHVPVKS</sequence>
<gene>
    <name evidence="2" type="ORF">J6595_19465</name>
</gene>
<comment type="caution">
    <text evidence="2">The sequence shown here is derived from an EMBL/GenBank/DDBJ whole genome shotgun (WGS) entry which is preliminary data.</text>
</comment>